<feature type="non-terminal residue" evidence="4">
    <location>
        <position position="1"/>
    </location>
</feature>
<name>A0A9P5SB47_9FUNG</name>
<proteinExistence type="predicted"/>
<feature type="compositionally biased region" description="Low complexity" evidence="2">
    <location>
        <begin position="1"/>
        <end position="11"/>
    </location>
</feature>
<comment type="caution">
    <text evidence="4">The sequence shown here is derived from an EMBL/GenBank/DDBJ whole genome shotgun (WGS) entry which is preliminary data.</text>
</comment>
<organism evidence="4 5">
    <name type="scientific">Podila minutissima</name>
    <dbReference type="NCBI Taxonomy" id="64525"/>
    <lineage>
        <taxon>Eukaryota</taxon>
        <taxon>Fungi</taxon>
        <taxon>Fungi incertae sedis</taxon>
        <taxon>Mucoromycota</taxon>
        <taxon>Mortierellomycotina</taxon>
        <taxon>Mortierellomycetes</taxon>
        <taxon>Mortierellales</taxon>
        <taxon>Mortierellaceae</taxon>
        <taxon>Podila</taxon>
    </lineage>
</organism>
<evidence type="ECO:0000256" key="3">
    <source>
        <dbReference type="SAM" id="Phobius"/>
    </source>
</evidence>
<protein>
    <submittedName>
        <fullName evidence="4">Uncharacterized protein</fullName>
    </submittedName>
</protein>
<dbReference type="AlphaFoldDB" id="A0A9P5SB47"/>
<feature type="region of interest" description="Disordered" evidence="2">
    <location>
        <begin position="498"/>
        <end position="592"/>
    </location>
</feature>
<feature type="compositionally biased region" description="Low complexity" evidence="2">
    <location>
        <begin position="346"/>
        <end position="365"/>
    </location>
</feature>
<gene>
    <name evidence="4" type="ORF">BG006_000649</name>
</gene>
<keyword evidence="3" id="KW-1133">Transmembrane helix</keyword>
<feature type="compositionally biased region" description="Pro residues" evidence="2">
    <location>
        <begin position="674"/>
        <end position="684"/>
    </location>
</feature>
<keyword evidence="3" id="KW-0472">Membrane</keyword>
<evidence type="ECO:0000256" key="1">
    <source>
        <dbReference type="SAM" id="Coils"/>
    </source>
</evidence>
<feature type="compositionally biased region" description="Low complexity" evidence="2">
    <location>
        <begin position="503"/>
        <end position="521"/>
    </location>
</feature>
<feature type="region of interest" description="Disordered" evidence="2">
    <location>
        <begin position="152"/>
        <end position="192"/>
    </location>
</feature>
<feature type="compositionally biased region" description="Polar residues" evidence="2">
    <location>
        <begin position="28"/>
        <end position="39"/>
    </location>
</feature>
<dbReference type="EMBL" id="JAAAUY010001107">
    <property type="protein sequence ID" value="KAF9324330.1"/>
    <property type="molecule type" value="Genomic_DNA"/>
</dbReference>
<feature type="compositionally biased region" description="Low complexity" evidence="2">
    <location>
        <begin position="654"/>
        <end position="673"/>
    </location>
</feature>
<feature type="compositionally biased region" description="Basic and acidic residues" evidence="2">
    <location>
        <begin position="522"/>
        <end position="533"/>
    </location>
</feature>
<feature type="region of interest" description="Disordered" evidence="2">
    <location>
        <begin position="607"/>
        <end position="685"/>
    </location>
</feature>
<evidence type="ECO:0000313" key="4">
    <source>
        <dbReference type="EMBL" id="KAF9324330.1"/>
    </source>
</evidence>
<evidence type="ECO:0000313" key="5">
    <source>
        <dbReference type="Proteomes" id="UP000696485"/>
    </source>
</evidence>
<sequence>MQDASKSALSASRKRTPDPTLPPRPMRLNSSAFNSSLATLQPPHTPSSGTPYGYGGMGTAPLPISTKFIGTLPGRHNASAADLPTLRDHIRDRDLPRDSSTTRLKGMLKRNVGLSSPAPSTASLNLPAATTMGAGDVLDDLQPYQNSFRVSRLTGRTKRRERRWSRAGGNDGASRGTTFVTSDEDEAPLTIPSRQHRYRHLFHRHDRHSSPRREGKYAKDAGRQEYVSNVYVPSVSNALEEARASNNDPNVLLAELEPLTPKFVRAFAALKCGSGSPAPSVDASFPSGPGMANKIIDIPPLPVLMYALPTVAPGSGYVIGGQGGIPGGRGSPAPVQKPIMMTATTVTSGGVSSPSSLSRPSTRGLVLPEKPVEPTPLCSKAFLFKSYQNSRPQGHYLFRIVQDRVEYGKLPVMKESCCSQYFRQADVTYRSLEKKHKLSKDAKHKMLVQHQQEWAERRRLSTEEKFQPLSTTLDKSMTAVSLPVPRRMSVVAFEGYETDSDHATTSSMTTATTKTTSSRATIHGESRVEKERASSMQESSLQPGPVRVLLSGRGDSKAVSCSPEMDAPFSAHQAPDTTQEASPQPSPVRVLLSGRGDSKALTQNAEIDNPLLAQGSGNAANIQEGRSDSDLATERSLTPELSVTPPAEEPLTPPSELLLTSSPPPDLSLTPSPGTTPSPPPSMPIFPLDPKRPFVPSKKDPVTKLAILTYEQAWQEAQMQAVDNAYWYRLERDRCLEAAEVLYGLDLYLDEIARHVEYERFEAVDQTRIQNENRDTTLFTIANGDRTNVMWLESPSLKLKNEFMNWLSIALMGRGEPKVACATLADEPCKTHLDTLVESSTKSPTKGELKQRDGNTLIDLTTVQLTLLEKQIAEKRQQICDEMKQIEDALEHLDQLDARAKTTATTMLNAIESQEVQMALQPSLTTGLTLAETVVLKIKEVDDRIVACTKVMGAARLNLNRLHYEIELEQRSIRHFRQYKIMIAVVTLVVLAAVWVLLHRRQ</sequence>
<feature type="transmembrane region" description="Helical" evidence="3">
    <location>
        <begin position="979"/>
        <end position="998"/>
    </location>
</feature>
<feature type="region of interest" description="Disordered" evidence="2">
    <location>
        <begin position="1"/>
        <end position="54"/>
    </location>
</feature>
<keyword evidence="1" id="KW-0175">Coiled coil</keyword>
<reference evidence="4" key="1">
    <citation type="journal article" date="2020" name="Fungal Divers.">
        <title>Resolving the Mortierellaceae phylogeny through synthesis of multi-gene phylogenetics and phylogenomics.</title>
        <authorList>
            <person name="Vandepol N."/>
            <person name="Liber J."/>
            <person name="Desiro A."/>
            <person name="Na H."/>
            <person name="Kennedy M."/>
            <person name="Barry K."/>
            <person name="Grigoriev I.V."/>
            <person name="Miller A.N."/>
            <person name="O'Donnell K."/>
            <person name="Stajich J.E."/>
            <person name="Bonito G."/>
        </authorList>
    </citation>
    <scope>NUCLEOTIDE SEQUENCE</scope>
    <source>
        <strain evidence="4">NVP1</strain>
    </source>
</reference>
<dbReference type="Proteomes" id="UP000696485">
    <property type="component" value="Unassembled WGS sequence"/>
</dbReference>
<evidence type="ECO:0000256" key="2">
    <source>
        <dbReference type="SAM" id="MobiDB-lite"/>
    </source>
</evidence>
<accession>A0A9P5SB47</accession>
<keyword evidence="5" id="KW-1185">Reference proteome</keyword>
<feature type="coiled-coil region" evidence="1">
    <location>
        <begin position="858"/>
        <end position="896"/>
    </location>
</feature>
<feature type="compositionally biased region" description="Basic residues" evidence="2">
    <location>
        <begin position="155"/>
        <end position="165"/>
    </location>
</feature>
<feature type="region of interest" description="Disordered" evidence="2">
    <location>
        <begin position="346"/>
        <end position="370"/>
    </location>
</feature>
<keyword evidence="3" id="KW-0812">Transmembrane</keyword>